<evidence type="ECO:0000313" key="1">
    <source>
        <dbReference type="EMBL" id="TNY21575.1"/>
    </source>
</evidence>
<organism evidence="1 2">
    <name type="scientific">Rhodotorula diobovata</name>
    <dbReference type="NCBI Taxonomy" id="5288"/>
    <lineage>
        <taxon>Eukaryota</taxon>
        <taxon>Fungi</taxon>
        <taxon>Dikarya</taxon>
        <taxon>Basidiomycota</taxon>
        <taxon>Pucciniomycotina</taxon>
        <taxon>Microbotryomycetes</taxon>
        <taxon>Sporidiobolales</taxon>
        <taxon>Sporidiobolaceae</taxon>
        <taxon>Rhodotorula</taxon>
    </lineage>
</organism>
<dbReference type="Gene3D" id="3.10.450.50">
    <property type="match status" value="1"/>
</dbReference>
<evidence type="ECO:0008006" key="3">
    <source>
        <dbReference type="Google" id="ProtNLM"/>
    </source>
</evidence>
<comment type="caution">
    <text evidence="1">The sequence shown here is derived from an EMBL/GenBank/DDBJ whole genome shotgun (WGS) entry which is preliminary data.</text>
</comment>
<dbReference type="EMBL" id="SOZI01000041">
    <property type="protein sequence ID" value="TNY21575.1"/>
    <property type="molecule type" value="Genomic_DNA"/>
</dbReference>
<dbReference type="SUPFAM" id="SSF54427">
    <property type="entry name" value="NTF2-like"/>
    <property type="match status" value="1"/>
</dbReference>
<proteinExistence type="predicted"/>
<reference evidence="1 2" key="1">
    <citation type="submission" date="2019-03" db="EMBL/GenBank/DDBJ databases">
        <title>Rhodosporidium diobovatum UCD-FST 08-225 genome sequencing, assembly, and annotation.</title>
        <authorList>
            <person name="Fakankun I.U."/>
            <person name="Fristensky B."/>
            <person name="Levin D.B."/>
        </authorList>
    </citation>
    <scope>NUCLEOTIDE SEQUENCE [LARGE SCALE GENOMIC DNA]</scope>
    <source>
        <strain evidence="1 2">UCD-FST 08-225</strain>
    </source>
</reference>
<keyword evidence="2" id="KW-1185">Reference proteome</keyword>
<dbReference type="AlphaFoldDB" id="A0A5C5FY72"/>
<protein>
    <recommendedName>
        <fullName evidence="3">SnoaL-like domain-containing protein</fullName>
    </recommendedName>
</protein>
<dbReference type="Proteomes" id="UP000311382">
    <property type="component" value="Unassembled WGS sequence"/>
</dbReference>
<evidence type="ECO:0000313" key="2">
    <source>
        <dbReference type="Proteomes" id="UP000311382"/>
    </source>
</evidence>
<dbReference type="OrthoDB" id="3352776at2759"/>
<dbReference type="InterPro" id="IPR032710">
    <property type="entry name" value="NTF2-like_dom_sf"/>
</dbReference>
<sequence length="150" mass="16900">MPADLPAFLARFRDDLNAAAPPPKFRSYFTAREPPVCLEHGPTGHADLPFLGEAFTGGDEIVRYYELIGSILEGKGSNFRQEDVVFKEVRGGRVKAIWTGDAVWSVAKTGREWHEAVVWLFEVAVEEEEWKIARWEVWADTLSAYLASQS</sequence>
<accession>A0A5C5FY72</accession>
<dbReference type="STRING" id="5288.A0A5C5FY72"/>
<name>A0A5C5FY72_9BASI</name>
<gene>
    <name evidence="1" type="ORF">DMC30DRAFT_446082</name>
</gene>